<gene>
    <name evidence="2" type="ORF">AMJ74_05000</name>
</gene>
<feature type="chain" id="PRO_5006649267" evidence="1">
    <location>
        <begin position="18"/>
        <end position="97"/>
    </location>
</feature>
<keyword evidence="1" id="KW-0732">Signal</keyword>
<dbReference type="AlphaFoldDB" id="A0A0S8JUY1"/>
<sequence length="97" mass="10842">MKKLALALILMIAISYAANESLFGDCYVDSLLQDKSALCWERVYCDTFLYDGLDGDSTIDLGMYGYNFMIRSLNATAESCYVDVAFDSYKGIFHADS</sequence>
<name>A0A0S8JUY1_UNCW3</name>
<comment type="caution">
    <text evidence="2">The sequence shown here is derived from an EMBL/GenBank/DDBJ whole genome shotgun (WGS) entry which is preliminary data.</text>
</comment>
<protein>
    <submittedName>
        <fullName evidence="2">Uncharacterized protein</fullName>
    </submittedName>
</protein>
<evidence type="ECO:0000313" key="2">
    <source>
        <dbReference type="EMBL" id="KPL13590.1"/>
    </source>
</evidence>
<accession>A0A0S8JUY1</accession>
<dbReference type="Proteomes" id="UP000050975">
    <property type="component" value="Unassembled WGS sequence"/>
</dbReference>
<evidence type="ECO:0000313" key="3">
    <source>
        <dbReference type="Proteomes" id="UP000050975"/>
    </source>
</evidence>
<feature type="non-terminal residue" evidence="2">
    <location>
        <position position="97"/>
    </location>
</feature>
<evidence type="ECO:0000256" key="1">
    <source>
        <dbReference type="SAM" id="SignalP"/>
    </source>
</evidence>
<proteinExistence type="predicted"/>
<reference evidence="2 3" key="1">
    <citation type="journal article" date="2015" name="Microbiome">
        <title>Genomic resolution of linkages in carbon, nitrogen, and sulfur cycling among widespread estuary sediment bacteria.</title>
        <authorList>
            <person name="Baker B.J."/>
            <person name="Lazar C.S."/>
            <person name="Teske A.P."/>
            <person name="Dick G.J."/>
        </authorList>
    </citation>
    <scope>NUCLEOTIDE SEQUENCE [LARGE SCALE GENOMIC DNA]</scope>
    <source>
        <strain evidence="2">SM1_77</strain>
    </source>
</reference>
<dbReference type="EMBL" id="LJVE01000095">
    <property type="protein sequence ID" value="KPL13590.1"/>
    <property type="molecule type" value="Genomic_DNA"/>
</dbReference>
<organism evidence="2 3">
    <name type="scientific">candidate division WOR_3 bacterium SM1_77</name>
    <dbReference type="NCBI Taxonomy" id="1703778"/>
    <lineage>
        <taxon>Bacteria</taxon>
        <taxon>Bacteria division WOR-3</taxon>
    </lineage>
</organism>
<feature type="signal peptide" evidence="1">
    <location>
        <begin position="1"/>
        <end position="17"/>
    </location>
</feature>